<reference evidence="1" key="1">
    <citation type="submission" date="2020-10" db="EMBL/GenBank/DDBJ databases">
        <authorList>
            <person name="Kikuchi T."/>
        </authorList>
    </citation>
    <scope>NUCLEOTIDE SEQUENCE</scope>
    <source>
        <strain evidence="1">NKZ352</strain>
    </source>
</reference>
<dbReference type="Proteomes" id="UP000835052">
    <property type="component" value="Unassembled WGS sequence"/>
</dbReference>
<accession>A0A8S1HNF3</accession>
<dbReference type="OrthoDB" id="5828333at2759"/>
<evidence type="ECO:0000313" key="2">
    <source>
        <dbReference type="Proteomes" id="UP000835052"/>
    </source>
</evidence>
<dbReference type="AlphaFoldDB" id="A0A8S1HNF3"/>
<sequence length="446" mass="50338">MPSVDIFAVARGRKSFFGLAKRSVKRSLVTCQKKILKLSSRHDAVRHEPLIASDETPKLDAVRKLVPIVKNHEKKNKKVDVERPSIVLPYVCIKSDIRGNFELQCDHLDLVMEHVLNDCRGLKHLGDAVTFQLDNAPLVFKTIISSIDGVKELVLDTAWNLMIMQTIVDYYQAANEFAQSPQRFAMENLSIIGSTKINDMDVLSSLLMLTRRTLTSLQMRYCTLHTAEQSLRLWTAVGQCSRLVQLQYEPYKLDSFSRPYLVDVVSRKKMTSLILTDIGGLTQTDVLTMAKGGCLTELAVLGERIYPTIYTTPEARRALSKLNSLLIQLMPTFDLGNCESRASLVQLLQQLPRSSVLEVIHYTKSNVADTARIISYWLRLTNDTDRYVMLKLENCSQERQDAAVGRVLRKCHDAQKSDCSESGISLSLSCGEVVVLDKKTWFGDDF</sequence>
<comment type="caution">
    <text evidence="1">The sequence shown here is derived from an EMBL/GenBank/DDBJ whole genome shotgun (WGS) entry which is preliminary data.</text>
</comment>
<gene>
    <name evidence="1" type="ORF">CAUJ_LOCUS10589</name>
</gene>
<evidence type="ECO:0000313" key="1">
    <source>
        <dbReference type="EMBL" id="CAD6194670.1"/>
    </source>
</evidence>
<proteinExistence type="predicted"/>
<name>A0A8S1HNF3_9PELO</name>
<organism evidence="1 2">
    <name type="scientific">Caenorhabditis auriculariae</name>
    <dbReference type="NCBI Taxonomy" id="2777116"/>
    <lineage>
        <taxon>Eukaryota</taxon>
        <taxon>Metazoa</taxon>
        <taxon>Ecdysozoa</taxon>
        <taxon>Nematoda</taxon>
        <taxon>Chromadorea</taxon>
        <taxon>Rhabditida</taxon>
        <taxon>Rhabditina</taxon>
        <taxon>Rhabditomorpha</taxon>
        <taxon>Rhabditoidea</taxon>
        <taxon>Rhabditidae</taxon>
        <taxon>Peloderinae</taxon>
        <taxon>Caenorhabditis</taxon>
    </lineage>
</organism>
<protein>
    <submittedName>
        <fullName evidence="1">Uncharacterized protein</fullName>
    </submittedName>
</protein>
<dbReference type="EMBL" id="CAJGYM010000046">
    <property type="protein sequence ID" value="CAD6194670.1"/>
    <property type="molecule type" value="Genomic_DNA"/>
</dbReference>
<keyword evidence="2" id="KW-1185">Reference proteome</keyword>